<dbReference type="InterPro" id="IPR003594">
    <property type="entry name" value="HATPase_dom"/>
</dbReference>
<feature type="domain" description="Histidine kinase/HSP90-like ATPase" evidence="1">
    <location>
        <begin position="81"/>
        <end position="168"/>
    </location>
</feature>
<dbReference type="InterPro" id="IPR036890">
    <property type="entry name" value="HATPase_C_sf"/>
</dbReference>
<protein>
    <recommendedName>
        <fullName evidence="1">Histidine kinase/HSP90-like ATPase domain-containing protein</fullName>
    </recommendedName>
</protein>
<dbReference type="AlphaFoldDB" id="A0A6J4TTE9"/>
<reference evidence="2" key="1">
    <citation type="submission" date="2020-02" db="EMBL/GenBank/DDBJ databases">
        <authorList>
            <person name="Meier V. D."/>
        </authorList>
    </citation>
    <scope>NUCLEOTIDE SEQUENCE</scope>
    <source>
        <strain evidence="2">AVDCRST_MAG79</strain>
    </source>
</reference>
<dbReference type="Gene3D" id="3.30.565.10">
    <property type="entry name" value="Histidine kinase-like ATPase, C-terminal domain"/>
    <property type="match status" value="1"/>
</dbReference>
<accession>A0A6J4TTE9</accession>
<organism evidence="2">
    <name type="scientific">uncultured Thermoleophilia bacterium</name>
    <dbReference type="NCBI Taxonomy" id="1497501"/>
    <lineage>
        <taxon>Bacteria</taxon>
        <taxon>Bacillati</taxon>
        <taxon>Actinomycetota</taxon>
        <taxon>Thermoleophilia</taxon>
        <taxon>environmental samples</taxon>
    </lineage>
</organism>
<evidence type="ECO:0000259" key="1">
    <source>
        <dbReference type="Pfam" id="PF02518"/>
    </source>
</evidence>
<proteinExistence type="predicted"/>
<sequence length="170" mass="17249">MRSAGRRVVAVQVWAGMPIGAVMPESTPSAAVPRPSSSGAPSLDAGLEVAEVLDALAASLVAARAIVEVASLPRLDVEAAAFRTVVRELLRQALACRGGMPPRLRVTAEPCGADVCVAVTDNGLAPDARPGRGRAPDGVRAAVARMGGHVWTEPAPDGGTAVLFTVRAAA</sequence>
<evidence type="ECO:0000313" key="2">
    <source>
        <dbReference type="EMBL" id="CAA9531103.1"/>
    </source>
</evidence>
<dbReference type="SUPFAM" id="SSF55874">
    <property type="entry name" value="ATPase domain of HSP90 chaperone/DNA topoisomerase II/histidine kinase"/>
    <property type="match status" value="1"/>
</dbReference>
<dbReference type="Pfam" id="PF02518">
    <property type="entry name" value="HATPase_c"/>
    <property type="match status" value="1"/>
</dbReference>
<gene>
    <name evidence="2" type="ORF">AVDCRST_MAG79-926</name>
</gene>
<dbReference type="EMBL" id="CADCWC010000164">
    <property type="protein sequence ID" value="CAA9531103.1"/>
    <property type="molecule type" value="Genomic_DNA"/>
</dbReference>
<name>A0A6J4TTE9_9ACTN</name>